<reference evidence="6" key="1">
    <citation type="submission" date="2018-12" db="EMBL/GenBank/DDBJ databases">
        <title>Tengunoibacter tsumagoiensis gen. nov., sp. nov., Dictyobacter kobayashii sp. nov., D. alpinus sp. nov., and D. joshuensis sp. nov. and description of Dictyobacteraceae fam. nov. within the order Ktedonobacterales isolated from Tengu-no-mugimeshi.</title>
        <authorList>
            <person name="Wang C.M."/>
            <person name="Zheng Y."/>
            <person name="Sakai Y."/>
            <person name="Toyoda A."/>
            <person name="Minakuchi Y."/>
            <person name="Abe K."/>
            <person name="Yokota A."/>
            <person name="Yabe S."/>
        </authorList>
    </citation>
    <scope>NUCLEOTIDE SEQUENCE [LARGE SCALE GENOMIC DNA]</scope>
    <source>
        <strain evidence="6">Uno11</strain>
    </source>
</reference>
<dbReference type="GO" id="GO:0043565">
    <property type="term" value="F:sequence-specific DNA binding"/>
    <property type="evidence" value="ECO:0007669"/>
    <property type="project" value="InterPro"/>
</dbReference>
<dbReference type="Gene3D" id="1.10.10.60">
    <property type="entry name" value="Homeodomain-like"/>
    <property type="match status" value="2"/>
</dbReference>
<dbReference type="PRINTS" id="PR00032">
    <property type="entry name" value="HTHARAC"/>
</dbReference>
<evidence type="ECO:0000256" key="2">
    <source>
        <dbReference type="ARBA" id="ARBA00023125"/>
    </source>
</evidence>
<proteinExistence type="predicted"/>
<evidence type="ECO:0000256" key="3">
    <source>
        <dbReference type="ARBA" id="ARBA00023163"/>
    </source>
</evidence>
<dbReference type="AlphaFoldDB" id="A0A402AYE9"/>
<keyword evidence="3" id="KW-0804">Transcription</keyword>
<name>A0A402AYE9_9CHLR</name>
<dbReference type="SUPFAM" id="SSF46689">
    <property type="entry name" value="Homeodomain-like"/>
    <property type="match status" value="2"/>
</dbReference>
<feature type="domain" description="HTH araC/xylS-type" evidence="4">
    <location>
        <begin position="92"/>
        <end position="190"/>
    </location>
</feature>
<dbReference type="Pfam" id="PF12833">
    <property type="entry name" value="HTH_18"/>
    <property type="match status" value="1"/>
</dbReference>
<evidence type="ECO:0000259" key="4">
    <source>
        <dbReference type="PROSITE" id="PS01124"/>
    </source>
</evidence>
<dbReference type="InterPro" id="IPR020449">
    <property type="entry name" value="Tscrpt_reg_AraC-type_HTH"/>
</dbReference>
<evidence type="ECO:0000256" key="1">
    <source>
        <dbReference type="ARBA" id="ARBA00023015"/>
    </source>
</evidence>
<dbReference type="PANTHER" id="PTHR43280:SF2">
    <property type="entry name" value="HTH-TYPE TRANSCRIPTIONAL REGULATOR EXSA"/>
    <property type="match status" value="1"/>
</dbReference>
<dbReference type="GO" id="GO:0003700">
    <property type="term" value="F:DNA-binding transcription factor activity"/>
    <property type="evidence" value="ECO:0007669"/>
    <property type="project" value="InterPro"/>
</dbReference>
<accession>A0A402AYE9</accession>
<comment type="caution">
    <text evidence="5">The sequence shown here is derived from an EMBL/GenBank/DDBJ whole genome shotgun (WGS) entry which is preliminary data.</text>
</comment>
<keyword evidence="1" id="KW-0805">Transcription regulation</keyword>
<dbReference type="Proteomes" id="UP000287188">
    <property type="component" value="Unassembled WGS sequence"/>
</dbReference>
<evidence type="ECO:0000313" key="5">
    <source>
        <dbReference type="EMBL" id="GCE24097.1"/>
    </source>
</evidence>
<dbReference type="PROSITE" id="PS01124">
    <property type="entry name" value="HTH_ARAC_FAMILY_2"/>
    <property type="match status" value="1"/>
</dbReference>
<dbReference type="PANTHER" id="PTHR43280">
    <property type="entry name" value="ARAC-FAMILY TRANSCRIPTIONAL REGULATOR"/>
    <property type="match status" value="1"/>
</dbReference>
<dbReference type="SMART" id="SM00342">
    <property type="entry name" value="HTH_ARAC"/>
    <property type="match status" value="1"/>
</dbReference>
<evidence type="ECO:0000313" key="6">
    <source>
        <dbReference type="Proteomes" id="UP000287188"/>
    </source>
</evidence>
<dbReference type="InterPro" id="IPR009057">
    <property type="entry name" value="Homeodomain-like_sf"/>
</dbReference>
<sequence>MVFLADVLKDEVYRLLFHDLKSYRLDFAGDELNLMEQEFQRLYHEANLNQIGSALIMVGTLERILIDLLRHSLQEAPEPAGDQTMTQQQKLNMSLVYLHHHFREPLTLKEVAAQVHLSANYFSESFHSSYGIAFQQYLQDLRLRFAQSLLISSDFPISHIYAAAGFQTLSHFERAFKHKFGLTPRQWRQGKHEAGKEQ</sequence>
<keyword evidence="6" id="KW-1185">Reference proteome</keyword>
<protein>
    <recommendedName>
        <fullName evidence="4">HTH araC/xylS-type domain-containing protein</fullName>
    </recommendedName>
</protein>
<dbReference type="EMBL" id="BIFS01000002">
    <property type="protein sequence ID" value="GCE24097.1"/>
    <property type="molecule type" value="Genomic_DNA"/>
</dbReference>
<organism evidence="5 6">
    <name type="scientific">Dictyobacter kobayashii</name>
    <dbReference type="NCBI Taxonomy" id="2014872"/>
    <lineage>
        <taxon>Bacteria</taxon>
        <taxon>Bacillati</taxon>
        <taxon>Chloroflexota</taxon>
        <taxon>Ktedonobacteria</taxon>
        <taxon>Ktedonobacterales</taxon>
        <taxon>Dictyobacteraceae</taxon>
        <taxon>Dictyobacter</taxon>
    </lineage>
</organism>
<gene>
    <name evidence="5" type="ORF">KDK_78970</name>
</gene>
<dbReference type="InterPro" id="IPR018060">
    <property type="entry name" value="HTH_AraC"/>
</dbReference>
<keyword evidence="2" id="KW-0238">DNA-binding</keyword>